<protein>
    <submittedName>
        <fullName evidence="6">Right-handed parallel beta-helix repeat-containing protein</fullName>
    </submittedName>
</protein>
<dbReference type="SMART" id="SM00382">
    <property type="entry name" value="AAA"/>
    <property type="match status" value="1"/>
</dbReference>
<dbReference type="SUPFAM" id="SSF51126">
    <property type="entry name" value="Pectin lyase-like"/>
    <property type="match status" value="3"/>
</dbReference>
<evidence type="ECO:0000256" key="2">
    <source>
        <dbReference type="ARBA" id="ARBA00022741"/>
    </source>
</evidence>
<comment type="similarity">
    <text evidence="1">Belongs to the CbxX/CfxQ family.</text>
</comment>
<evidence type="ECO:0000259" key="5">
    <source>
        <dbReference type="SMART" id="SM00382"/>
    </source>
</evidence>
<evidence type="ECO:0000256" key="3">
    <source>
        <dbReference type="ARBA" id="ARBA00022840"/>
    </source>
</evidence>
<dbReference type="InterPro" id="IPR039448">
    <property type="entry name" value="Beta_helix"/>
</dbReference>
<dbReference type="PRINTS" id="PR00819">
    <property type="entry name" value="CBXCFQXSUPER"/>
</dbReference>
<reference evidence="7" key="1">
    <citation type="journal article" date="2019" name="Int. J. Syst. Evol. Microbiol.">
        <title>The Global Catalogue of Microorganisms (GCM) 10K type strain sequencing project: providing services to taxonomists for standard genome sequencing and annotation.</title>
        <authorList>
            <consortium name="The Broad Institute Genomics Platform"/>
            <consortium name="The Broad Institute Genome Sequencing Center for Infectious Disease"/>
            <person name="Wu L."/>
            <person name="Ma J."/>
        </authorList>
    </citation>
    <scope>NUCLEOTIDE SEQUENCE [LARGE SCALE GENOMIC DNA]</scope>
    <source>
        <strain evidence="7">JCM 9687</strain>
    </source>
</reference>
<dbReference type="InterPro" id="IPR003593">
    <property type="entry name" value="AAA+_ATPase"/>
</dbReference>
<dbReference type="InterPro" id="IPR050773">
    <property type="entry name" value="CbxX/CfxQ_RuBisCO_ESX"/>
</dbReference>
<keyword evidence="3" id="KW-0067">ATP-binding</keyword>
<dbReference type="Proteomes" id="UP001500483">
    <property type="component" value="Unassembled WGS sequence"/>
</dbReference>
<gene>
    <name evidence="6" type="ORF">GCM10020366_27140</name>
</gene>
<accession>A0ABP6RP57</accession>
<dbReference type="PANTHER" id="PTHR43392">
    <property type="entry name" value="AAA-TYPE ATPASE FAMILY PROTEIN / ANKYRIN REPEAT FAMILY PROTEIN"/>
    <property type="match status" value="1"/>
</dbReference>
<dbReference type="PANTHER" id="PTHR43392:SF2">
    <property type="entry name" value="AAA-TYPE ATPASE FAMILY PROTEIN _ ANKYRIN REPEAT FAMILY PROTEIN"/>
    <property type="match status" value="1"/>
</dbReference>
<dbReference type="InterPro" id="IPR012334">
    <property type="entry name" value="Pectin_lyas_fold"/>
</dbReference>
<feature type="compositionally biased region" description="Polar residues" evidence="4">
    <location>
        <begin position="480"/>
        <end position="494"/>
    </location>
</feature>
<evidence type="ECO:0000256" key="4">
    <source>
        <dbReference type="SAM" id="MobiDB-lite"/>
    </source>
</evidence>
<dbReference type="Gene3D" id="3.40.50.300">
    <property type="entry name" value="P-loop containing nucleotide triphosphate hydrolases"/>
    <property type="match status" value="1"/>
</dbReference>
<feature type="region of interest" description="Disordered" evidence="4">
    <location>
        <begin position="468"/>
        <end position="505"/>
    </location>
</feature>
<sequence>MDPGHYVDPLFIQGDVHIRAAEGVGSVVIEAPPGFGSTGFGTVTLTDLVLSSRSNVNLLTQRSGRLLLERCALWAMSSPSVYCQRGAQAHLRDCEVHAGRLVFDGGGGEVARTRFADAINNAVAIVDGAQAEISHCKIEKSRFSAVMVSDAFATIKHTEVVRSGHAAIAALDHAQVSVAECELHDLDAAAVFLHQGSRGTIEDVSINNAETGILVQEQADPEVRRCTIIACRDSGINVHDRGRGAYEDCTITDSGNVGVFVHEKSAARFQRTTVRGGVTGVSVLNARAAFNELNASEMENLGLYATEGASVECTSLAVDRCGGGLLATGDLTRVRAVNVQINDVHQCGVLAQGSARVEISDVAILRPGTAGFDCSGESRTHVRDAEVDRAGLGGVGVAGSAHMIAQNLTLTNSERYGFFATEKTHVELVSCTFRGNNDRDLLIKSVECAGRIQDCAIDVEVHLENSLISRPGAEDPADGASSSRDQGGQMSSISEMPGRSADVAPIPGPLAELDRLIGLGPVKEQVKKQINMVRIATVRQKHGMAVAPVSRHLIFSGPPGTGKTTVARLYGRILTEIGALANGQVREVSRTDLVGGYLGHTAKKTREAFESASGGVLFIDEAYALARQFGANADFGQESIDELIKLMEDCREDVVVIAAGYPDEMKELLDSNPGLRSRFARIIDFPAYSPSELLDVIKLMAQQHNYGFSEDALIALFVHFSGSPRSGAEGNARHARTLFEQSIENQAMRLSDFSSPTEDQLYSLEAEDIPSDG</sequence>
<keyword evidence="2" id="KW-0547">Nucleotide-binding</keyword>
<keyword evidence="7" id="KW-1185">Reference proteome</keyword>
<dbReference type="SUPFAM" id="SSF52540">
    <property type="entry name" value="P-loop containing nucleoside triphosphate hydrolases"/>
    <property type="match status" value="1"/>
</dbReference>
<dbReference type="InterPro" id="IPR011050">
    <property type="entry name" value="Pectin_lyase_fold/virulence"/>
</dbReference>
<evidence type="ECO:0000313" key="7">
    <source>
        <dbReference type="Proteomes" id="UP001500483"/>
    </source>
</evidence>
<dbReference type="InterPro" id="IPR027417">
    <property type="entry name" value="P-loop_NTPase"/>
</dbReference>
<evidence type="ECO:0000313" key="6">
    <source>
        <dbReference type="EMBL" id="GAA3357768.1"/>
    </source>
</evidence>
<dbReference type="InterPro" id="IPR003959">
    <property type="entry name" value="ATPase_AAA_core"/>
</dbReference>
<comment type="caution">
    <text evidence="6">The sequence shown here is derived from an EMBL/GenBank/DDBJ whole genome shotgun (WGS) entry which is preliminary data.</text>
</comment>
<dbReference type="Pfam" id="PF00004">
    <property type="entry name" value="AAA"/>
    <property type="match status" value="1"/>
</dbReference>
<organism evidence="6 7">
    <name type="scientific">Saccharopolyspora gregorii</name>
    <dbReference type="NCBI Taxonomy" id="33914"/>
    <lineage>
        <taxon>Bacteria</taxon>
        <taxon>Bacillati</taxon>
        <taxon>Actinomycetota</taxon>
        <taxon>Actinomycetes</taxon>
        <taxon>Pseudonocardiales</taxon>
        <taxon>Pseudonocardiaceae</taxon>
        <taxon>Saccharopolyspora</taxon>
    </lineage>
</organism>
<dbReference type="InterPro" id="IPR000641">
    <property type="entry name" value="CbxX/CfxQ"/>
</dbReference>
<dbReference type="Gene3D" id="2.160.20.10">
    <property type="entry name" value="Single-stranded right-handed beta-helix, Pectin lyase-like"/>
    <property type="match status" value="2"/>
</dbReference>
<proteinExistence type="inferred from homology"/>
<evidence type="ECO:0000256" key="1">
    <source>
        <dbReference type="ARBA" id="ARBA00010378"/>
    </source>
</evidence>
<dbReference type="EMBL" id="BAAAYK010000038">
    <property type="protein sequence ID" value="GAA3357768.1"/>
    <property type="molecule type" value="Genomic_DNA"/>
</dbReference>
<dbReference type="SMART" id="SM00710">
    <property type="entry name" value="PbH1"/>
    <property type="match status" value="7"/>
</dbReference>
<dbReference type="InterPro" id="IPR041627">
    <property type="entry name" value="AAA_lid_6"/>
</dbReference>
<dbReference type="Gene3D" id="1.10.8.60">
    <property type="match status" value="1"/>
</dbReference>
<dbReference type="InterPro" id="IPR006626">
    <property type="entry name" value="PbH1"/>
</dbReference>
<dbReference type="Pfam" id="PF13229">
    <property type="entry name" value="Beta_helix"/>
    <property type="match status" value="2"/>
</dbReference>
<dbReference type="CDD" id="cd00009">
    <property type="entry name" value="AAA"/>
    <property type="match status" value="1"/>
</dbReference>
<name>A0ABP6RP57_9PSEU</name>
<feature type="domain" description="AAA+ ATPase" evidence="5">
    <location>
        <begin position="549"/>
        <end position="689"/>
    </location>
</feature>
<dbReference type="Pfam" id="PF17866">
    <property type="entry name" value="AAA_lid_6"/>
    <property type="match status" value="1"/>
</dbReference>